<dbReference type="GeneID" id="87958699"/>
<sequence length="583" mass="64330">MEDLSSISSSLQDILSSPEGGESLASTIQTYLSSSSLATQKAVVEVFIELLDEGDDLTRTARRETILSDTSLTYLPLLLPLPFAKEAVLLVAEYAKPREVVLGLIEGIQSILDRSEGYQVSDNDGEEDGDEGYNVDIDWVELIGEYILIIRCLITAIPRLTNNKSTPTLLSINEAISSSLPIIAQETVSSSSKVLLKVLCELVDTTWKWTQETSDKGGEQRAILSNLLFQSITLLGHKANAMMVERWFLKTFPKFKMTRSYHEVAGTGAEEWTDGQEVFNKALESASLLHLTASDLLQNIVNPSHLTAYAALASLNLLSSRLVTESPTSLIPTAVSSTLIDDSMPILFAALSGSSIDAGLTYTWTLVHYALQNEQKTGEKIMEYDNASMLIELLVPLTAQHPSSLTRLALFKLIGGIVSIQQSVTNKIDLFKQLLEPANPFDNIRIQTLSLLRELISNKQVLSPVLVDVIFPILFIPSNSQTQNDDPFSLPPSELLKSPYITWWTECLNLFWLLVDLDHDDVTSVVAYAQGNEGLNRWIDAIGQKSLDIQAHLRTEENGPDGAEFTVMRLEDALSRAKESPIN</sequence>
<dbReference type="InterPro" id="IPR016024">
    <property type="entry name" value="ARM-type_fold"/>
</dbReference>
<dbReference type="Proteomes" id="UP001329825">
    <property type="component" value="Chromosome 9"/>
</dbReference>
<accession>A0ABZ1D6A6</accession>
<evidence type="ECO:0000313" key="1">
    <source>
        <dbReference type="EMBL" id="WRT69580.1"/>
    </source>
</evidence>
<organism evidence="1 2">
    <name type="scientific">Kwoniella shivajii</name>
    <dbReference type="NCBI Taxonomy" id="564305"/>
    <lineage>
        <taxon>Eukaryota</taxon>
        <taxon>Fungi</taxon>
        <taxon>Dikarya</taxon>
        <taxon>Basidiomycota</taxon>
        <taxon>Agaricomycotina</taxon>
        <taxon>Tremellomycetes</taxon>
        <taxon>Tremellales</taxon>
        <taxon>Cryptococcaceae</taxon>
        <taxon>Kwoniella</taxon>
    </lineage>
</organism>
<name>A0ABZ1D6A6_9TREE</name>
<gene>
    <name evidence="1" type="ORF">IL334_006569</name>
</gene>
<evidence type="ECO:0000313" key="2">
    <source>
        <dbReference type="Proteomes" id="UP001329825"/>
    </source>
</evidence>
<protein>
    <submittedName>
        <fullName evidence="1">Uncharacterized protein</fullName>
    </submittedName>
</protein>
<dbReference type="RefSeq" id="XP_062794319.1">
    <property type="nucleotide sequence ID" value="XM_062938268.1"/>
</dbReference>
<dbReference type="SUPFAM" id="SSF48371">
    <property type="entry name" value="ARM repeat"/>
    <property type="match status" value="1"/>
</dbReference>
<reference evidence="1 2" key="1">
    <citation type="submission" date="2024-01" db="EMBL/GenBank/DDBJ databases">
        <title>Comparative genomics of Cryptococcus and Kwoniella reveals pathogenesis evolution and contrasting modes of karyotype evolution via chromosome fusion or intercentromeric recombination.</title>
        <authorList>
            <person name="Coelho M.A."/>
            <person name="David-Palma M."/>
            <person name="Shea T."/>
            <person name="Bowers K."/>
            <person name="McGinley-Smith S."/>
            <person name="Mohammad A.W."/>
            <person name="Gnirke A."/>
            <person name="Yurkov A.M."/>
            <person name="Nowrousian M."/>
            <person name="Sun S."/>
            <person name="Cuomo C.A."/>
            <person name="Heitman J."/>
        </authorList>
    </citation>
    <scope>NUCLEOTIDE SEQUENCE [LARGE SCALE GENOMIC DNA]</scope>
    <source>
        <strain evidence="1">CBS 11374</strain>
    </source>
</reference>
<dbReference type="EMBL" id="CP141889">
    <property type="protein sequence ID" value="WRT69580.1"/>
    <property type="molecule type" value="Genomic_DNA"/>
</dbReference>
<keyword evidence="2" id="KW-1185">Reference proteome</keyword>
<proteinExistence type="predicted"/>